<comment type="caution">
    <text evidence="7">The sequence shown here is derived from an EMBL/GenBank/DDBJ whole genome shotgun (WGS) entry which is preliminary data.</text>
</comment>
<evidence type="ECO:0000256" key="2">
    <source>
        <dbReference type="ARBA" id="ARBA00022737"/>
    </source>
</evidence>
<dbReference type="Pfam" id="PF00191">
    <property type="entry name" value="Annexin"/>
    <property type="match status" value="4"/>
</dbReference>
<proteinExistence type="inferred from homology"/>
<keyword evidence="5 6" id="KW-0111">Calcium/phospholipid-binding</keyword>
<keyword evidence="4 6" id="KW-0041">Annexin</keyword>
<dbReference type="GO" id="GO:0005634">
    <property type="term" value="C:nucleus"/>
    <property type="evidence" value="ECO:0007669"/>
    <property type="project" value="TreeGrafter"/>
</dbReference>
<evidence type="ECO:0000256" key="4">
    <source>
        <dbReference type="ARBA" id="ARBA00023216"/>
    </source>
</evidence>
<keyword evidence="2 6" id="KW-0677">Repeat</keyword>
<protein>
    <recommendedName>
        <fullName evidence="6">Annexin</fullName>
    </recommendedName>
</protein>
<dbReference type="PROSITE" id="PS51897">
    <property type="entry name" value="ANNEXIN_2"/>
    <property type="match status" value="4"/>
</dbReference>
<dbReference type="GO" id="GO:0005737">
    <property type="term" value="C:cytoplasm"/>
    <property type="evidence" value="ECO:0007669"/>
    <property type="project" value="TreeGrafter"/>
</dbReference>
<dbReference type="FunFam" id="1.10.220.10:FF:000002">
    <property type="entry name" value="Annexin"/>
    <property type="match status" value="1"/>
</dbReference>
<comment type="similarity">
    <text evidence="1 6">Belongs to the annexin family.</text>
</comment>
<evidence type="ECO:0000313" key="8">
    <source>
        <dbReference type="Proteomes" id="UP000820818"/>
    </source>
</evidence>
<reference evidence="7 8" key="1">
    <citation type="submission" date="2022-05" db="EMBL/GenBank/DDBJ databases">
        <title>A multi-omics perspective on studying reproductive biology in Daphnia sinensis.</title>
        <authorList>
            <person name="Jia J."/>
        </authorList>
    </citation>
    <scope>NUCLEOTIDE SEQUENCE [LARGE SCALE GENOMIC DNA]</scope>
    <source>
        <strain evidence="7 8">WSL</strain>
    </source>
</reference>
<sequence>MEPNLPTVYPVTMFDAKADADALHKAIAGLGTDEEALTTILCHRSSDQRAAINLAYKTSYRMELESQLKTELSGSFGDLMVALCLPKAEFMAREIYEAMSGIGTSEGRLIEILGNGTNQETRELSAAYQRLYGHPIQDDIKGDTSGDFESLLLSLVQCQRDETQKADVAQAKADAQRLFEAGTAKLGTDEKVFYSILTTRSWAQLRQTIAEYESMHGHSLASAVTGEFSANAQRGILELLQCAENRPGYLAERLHKALKGLGTNDRNLIRLIVSRCDVDLGNIKKEYEKKFGTSLQADVSDDTSGDYKKALLTLIG</sequence>
<dbReference type="GO" id="GO:0005544">
    <property type="term" value="F:calcium-dependent phospholipid binding"/>
    <property type="evidence" value="ECO:0007669"/>
    <property type="project" value="UniProtKB-KW"/>
</dbReference>
<dbReference type="InterPro" id="IPR037104">
    <property type="entry name" value="Annexin_sf"/>
</dbReference>
<evidence type="ECO:0000256" key="6">
    <source>
        <dbReference type="RuleBase" id="RU003540"/>
    </source>
</evidence>
<dbReference type="InterPro" id="IPR001464">
    <property type="entry name" value="Annexin"/>
</dbReference>
<dbReference type="InterPro" id="IPR018502">
    <property type="entry name" value="Annexin_repeat"/>
</dbReference>
<name>A0AAD5LJ51_9CRUS</name>
<evidence type="ECO:0000256" key="5">
    <source>
        <dbReference type="ARBA" id="ARBA00023302"/>
    </source>
</evidence>
<dbReference type="SMART" id="SM00335">
    <property type="entry name" value="ANX"/>
    <property type="match status" value="4"/>
</dbReference>
<dbReference type="GO" id="GO:0005886">
    <property type="term" value="C:plasma membrane"/>
    <property type="evidence" value="ECO:0007669"/>
    <property type="project" value="TreeGrafter"/>
</dbReference>
<gene>
    <name evidence="7" type="ORF">GHT06_010441</name>
</gene>
<keyword evidence="3 6" id="KW-0106">Calcium</keyword>
<organism evidence="7 8">
    <name type="scientific">Daphnia sinensis</name>
    <dbReference type="NCBI Taxonomy" id="1820382"/>
    <lineage>
        <taxon>Eukaryota</taxon>
        <taxon>Metazoa</taxon>
        <taxon>Ecdysozoa</taxon>
        <taxon>Arthropoda</taxon>
        <taxon>Crustacea</taxon>
        <taxon>Branchiopoda</taxon>
        <taxon>Diplostraca</taxon>
        <taxon>Cladocera</taxon>
        <taxon>Anomopoda</taxon>
        <taxon>Daphniidae</taxon>
        <taxon>Daphnia</taxon>
        <taxon>Daphnia similis group</taxon>
    </lineage>
</organism>
<accession>A0AAD5LJ51</accession>
<dbReference type="GO" id="GO:0005509">
    <property type="term" value="F:calcium ion binding"/>
    <property type="evidence" value="ECO:0007669"/>
    <property type="project" value="InterPro"/>
</dbReference>
<dbReference type="PRINTS" id="PR00196">
    <property type="entry name" value="ANNEXIN"/>
</dbReference>
<dbReference type="FunFam" id="1.10.220.10:FF:000005">
    <property type="entry name" value="Annexin"/>
    <property type="match status" value="2"/>
</dbReference>
<dbReference type="PANTHER" id="PTHR10502">
    <property type="entry name" value="ANNEXIN"/>
    <property type="match status" value="1"/>
</dbReference>
<keyword evidence="8" id="KW-1185">Reference proteome</keyword>
<dbReference type="PANTHER" id="PTHR10502:SF102">
    <property type="entry name" value="ANNEXIN B11"/>
    <property type="match status" value="1"/>
</dbReference>
<dbReference type="GO" id="GO:0001786">
    <property type="term" value="F:phosphatidylserine binding"/>
    <property type="evidence" value="ECO:0007669"/>
    <property type="project" value="TreeGrafter"/>
</dbReference>
<dbReference type="InterPro" id="IPR018252">
    <property type="entry name" value="Annexin_repeat_CS"/>
</dbReference>
<dbReference type="SUPFAM" id="SSF47874">
    <property type="entry name" value="Annexin"/>
    <property type="match status" value="1"/>
</dbReference>
<dbReference type="Proteomes" id="UP000820818">
    <property type="component" value="Linkage Group LG2"/>
</dbReference>
<dbReference type="AlphaFoldDB" id="A0AAD5LJ51"/>
<comment type="domain">
    <text evidence="6">A pair of annexin repeats may form one binding site for calcium and phospholipid.</text>
</comment>
<evidence type="ECO:0000256" key="1">
    <source>
        <dbReference type="ARBA" id="ARBA00007831"/>
    </source>
</evidence>
<dbReference type="PROSITE" id="PS00223">
    <property type="entry name" value="ANNEXIN_1"/>
    <property type="match status" value="2"/>
</dbReference>
<evidence type="ECO:0000313" key="7">
    <source>
        <dbReference type="EMBL" id="KAI9562985.1"/>
    </source>
</evidence>
<dbReference type="FunFam" id="1.10.220.10:FF:000001">
    <property type="entry name" value="Annexin"/>
    <property type="match status" value="1"/>
</dbReference>
<dbReference type="GO" id="GO:0012506">
    <property type="term" value="C:vesicle membrane"/>
    <property type="evidence" value="ECO:0007669"/>
    <property type="project" value="TreeGrafter"/>
</dbReference>
<evidence type="ECO:0000256" key="3">
    <source>
        <dbReference type="ARBA" id="ARBA00022837"/>
    </source>
</evidence>
<dbReference type="EMBL" id="WJBH02000002">
    <property type="protein sequence ID" value="KAI9562985.1"/>
    <property type="molecule type" value="Genomic_DNA"/>
</dbReference>
<dbReference type="Gene3D" id="1.10.220.10">
    <property type="entry name" value="Annexin"/>
    <property type="match status" value="4"/>
</dbReference>